<dbReference type="AlphaFoldDB" id="A0A937CZM0"/>
<dbReference type="InterPro" id="IPR011057">
    <property type="entry name" value="Mss4-like_sf"/>
</dbReference>
<gene>
    <name evidence="5" type="ORF">JJ685_29015</name>
</gene>
<keyword evidence="3" id="KW-0862">Zinc</keyword>
<comment type="similarity">
    <text evidence="1">Belongs to the Gfa family.</text>
</comment>
<keyword evidence="6" id="KW-1185">Reference proteome</keyword>
<dbReference type="InterPro" id="IPR006913">
    <property type="entry name" value="CENP-V/GFA"/>
</dbReference>
<dbReference type="PROSITE" id="PS51891">
    <property type="entry name" value="CENP_V_GFA"/>
    <property type="match status" value="1"/>
</dbReference>
<evidence type="ECO:0000256" key="3">
    <source>
        <dbReference type="ARBA" id="ARBA00022833"/>
    </source>
</evidence>
<comment type="caution">
    <text evidence="5">The sequence shown here is derived from an EMBL/GenBank/DDBJ whole genome shotgun (WGS) entry which is preliminary data.</text>
</comment>
<proteinExistence type="inferred from homology"/>
<dbReference type="GO" id="GO:0016846">
    <property type="term" value="F:carbon-sulfur lyase activity"/>
    <property type="evidence" value="ECO:0007669"/>
    <property type="project" value="InterPro"/>
</dbReference>
<dbReference type="Proteomes" id="UP000599109">
    <property type="component" value="Unassembled WGS sequence"/>
</dbReference>
<evidence type="ECO:0000313" key="6">
    <source>
        <dbReference type="Proteomes" id="UP000599109"/>
    </source>
</evidence>
<evidence type="ECO:0000259" key="4">
    <source>
        <dbReference type="PROSITE" id="PS51891"/>
    </source>
</evidence>
<evidence type="ECO:0000313" key="5">
    <source>
        <dbReference type="EMBL" id="MBL0395207.1"/>
    </source>
</evidence>
<dbReference type="Pfam" id="PF04828">
    <property type="entry name" value="GFA"/>
    <property type="match status" value="1"/>
</dbReference>
<evidence type="ECO:0000256" key="1">
    <source>
        <dbReference type="ARBA" id="ARBA00005495"/>
    </source>
</evidence>
<dbReference type="EMBL" id="JAEQNE010000013">
    <property type="protein sequence ID" value="MBL0395207.1"/>
    <property type="molecule type" value="Genomic_DNA"/>
</dbReference>
<dbReference type="PANTHER" id="PTHR28620:SF1">
    <property type="entry name" value="CENP-V_GFA DOMAIN-CONTAINING PROTEIN"/>
    <property type="match status" value="1"/>
</dbReference>
<dbReference type="Gene3D" id="2.170.150.70">
    <property type="match status" value="1"/>
</dbReference>
<dbReference type="PANTHER" id="PTHR28620">
    <property type="entry name" value="CENTROMERE PROTEIN V"/>
    <property type="match status" value="1"/>
</dbReference>
<dbReference type="GO" id="GO:0046872">
    <property type="term" value="F:metal ion binding"/>
    <property type="evidence" value="ECO:0007669"/>
    <property type="project" value="UniProtKB-KW"/>
</dbReference>
<evidence type="ECO:0000256" key="2">
    <source>
        <dbReference type="ARBA" id="ARBA00022723"/>
    </source>
</evidence>
<sequence length="143" mass="15922">MLICGRCHCGNIAFQLRWEPEPAHIPARACTCAFCRKHGGVWTSCPTGTLRVRVQDDDAVHRYAFGTRTAVFHVCSRCGVVPVVTCELDGRTYGVVSVNAFEDVDPALLQRDEVSFDGEGVDDRLARRRRNWIPDVAFSPARS</sequence>
<feature type="domain" description="CENP-V/GFA" evidence="4">
    <location>
        <begin position="3"/>
        <end position="117"/>
    </location>
</feature>
<accession>A0A937CZM0</accession>
<dbReference type="InterPro" id="IPR052355">
    <property type="entry name" value="CENP-V-like"/>
</dbReference>
<dbReference type="SUPFAM" id="SSF51316">
    <property type="entry name" value="Mss4-like"/>
    <property type="match status" value="1"/>
</dbReference>
<keyword evidence="2" id="KW-0479">Metal-binding</keyword>
<organism evidence="5 6">
    <name type="scientific">Ramlibacter monticola</name>
    <dbReference type="NCBI Taxonomy" id="1926872"/>
    <lineage>
        <taxon>Bacteria</taxon>
        <taxon>Pseudomonadati</taxon>
        <taxon>Pseudomonadota</taxon>
        <taxon>Betaproteobacteria</taxon>
        <taxon>Burkholderiales</taxon>
        <taxon>Comamonadaceae</taxon>
        <taxon>Ramlibacter</taxon>
    </lineage>
</organism>
<name>A0A937CZM0_9BURK</name>
<reference evidence="5 6" key="1">
    <citation type="journal article" date="2017" name="Int. J. Syst. Evol. Microbiol.">
        <title>Ramlibacter monticola sp. nov., isolated from forest soil.</title>
        <authorList>
            <person name="Chaudhary D.K."/>
            <person name="Kim J."/>
        </authorList>
    </citation>
    <scope>NUCLEOTIDE SEQUENCE [LARGE SCALE GENOMIC DNA]</scope>
    <source>
        <strain evidence="5 6">KACC 19175</strain>
    </source>
</reference>
<dbReference type="RefSeq" id="WP_201677881.1">
    <property type="nucleotide sequence ID" value="NZ_JAEQNE010000013.1"/>
</dbReference>
<protein>
    <recommendedName>
        <fullName evidence="4">CENP-V/GFA domain-containing protein</fullName>
    </recommendedName>
</protein>